<dbReference type="Pfam" id="PF07228">
    <property type="entry name" value="SpoIIE"/>
    <property type="match status" value="1"/>
</dbReference>
<dbReference type="InterPro" id="IPR001932">
    <property type="entry name" value="PPM-type_phosphatase-like_dom"/>
</dbReference>
<dbReference type="EC" id="3.1.3.16" evidence="3"/>
<accession>A0ABV3HN97</accession>
<evidence type="ECO:0000313" key="4">
    <source>
        <dbReference type="Proteomes" id="UP001552521"/>
    </source>
</evidence>
<comment type="caution">
    <text evidence="3">The sequence shown here is derived from an EMBL/GenBank/DDBJ whole genome shotgun (WGS) entry which is preliminary data.</text>
</comment>
<dbReference type="EMBL" id="JBFAQK010000003">
    <property type="protein sequence ID" value="MEV4680035.1"/>
    <property type="molecule type" value="Genomic_DNA"/>
</dbReference>
<keyword evidence="1 3" id="KW-0378">Hydrolase</keyword>
<dbReference type="GO" id="GO:0004722">
    <property type="term" value="F:protein serine/threonine phosphatase activity"/>
    <property type="evidence" value="ECO:0007669"/>
    <property type="project" value="UniProtKB-EC"/>
</dbReference>
<feature type="domain" description="PPM-type phosphatase" evidence="2">
    <location>
        <begin position="148"/>
        <end position="372"/>
    </location>
</feature>
<dbReference type="PANTHER" id="PTHR43156:SF2">
    <property type="entry name" value="STAGE II SPORULATION PROTEIN E"/>
    <property type="match status" value="1"/>
</dbReference>
<proteinExistence type="predicted"/>
<keyword evidence="4" id="KW-1185">Reference proteome</keyword>
<sequence>MHEQMRDLSTVRDELSWKADAGYIAGRLLPFLVIALSVVADALTSDREPFDRVLFAAPALAAVTWGSRVTAGVGLLSMVASAGLAELRSEDVPGLLINETVLLAVTVAAAWSSRLRQNREAELRQVHSVAEAVQTALQRPMPSHLGPVELHLLYEASAAGAHVGGDFYKALQVRGAVRIMLGDVQGKGLGALETASILLGSFREAAYTAPDLPAVAERLEFSMARYTERTQDSDVAGRFATVLLAEIPDDEPVVRLVSCGHPAPLLQHRGVLATADLPSPSLPVNLSGLGLGSDDYDVQELPFEQGDRLLMFTDGVSETRDQTGAFYPLEERMRAWTKEPADRMTTLLREDLVRYSGHGFDDDTAAVLVVRR</sequence>
<organism evidence="3 4">
    <name type="scientific">Streptomyces kurssanovii</name>
    <dbReference type="NCBI Taxonomy" id="67312"/>
    <lineage>
        <taxon>Bacteria</taxon>
        <taxon>Bacillati</taxon>
        <taxon>Actinomycetota</taxon>
        <taxon>Actinomycetes</taxon>
        <taxon>Kitasatosporales</taxon>
        <taxon>Streptomycetaceae</taxon>
        <taxon>Streptomyces</taxon>
    </lineage>
</organism>
<dbReference type="Proteomes" id="UP001552521">
    <property type="component" value="Unassembled WGS sequence"/>
</dbReference>
<dbReference type="SUPFAM" id="SSF81606">
    <property type="entry name" value="PP2C-like"/>
    <property type="match status" value="1"/>
</dbReference>
<dbReference type="Gene3D" id="3.60.40.10">
    <property type="entry name" value="PPM-type phosphatase domain"/>
    <property type="match status" value="1"/>
</dbReference>
<evidence type="ECO:0000313" key="3">
    <source>
        <dbReference type="EMBL" id="MEV4680035.1"/>
    </source>
</evidence>
<evidence type="ECO:0000256" key="1">
    <source>
        <dbReference type="ARBA" id="ARBA00022801"/>
    </source>
</evidence>
<dbReference type="RefSeq" id="WP_364588123.1">
    <property type="nucleotide sequence ID" value="NZ_JBFAQK010000003.1"/>
</dbReference>
<dbReference type="SMART" id="SM00331">
    <property type="entry name" value="PP2C_SIG"/>
    <property type="match status" value="1"/>
</dbReference>
<dbReference type="InterPro" id="IPR036457">
    <property type="entry name" value="PPM-type-like_dom_sf"/>
</dbReference>
<protein>
    <submittedName>
        <fullName evidence="3">PP2C family protein-serine/threonine phosphatase</fullName>
        <ecNumber evidence="3">3.1.3.16</ecNumber>
    </submittedName>
</protein>
<name>A0ABV3HN97_9ACTN</name>
<dbReference type="PANTHER" id="PTHR43156">
    <property type="entry name" value="STAGE II SPORULATION PROTEIN E-RELATED"/>
    <property type="match status" value="1"/>
</dbReference>
<gene>
    <name evidence="3" type="ORF">AB0K36_04495</name>
</gene>
<dbReference type="InterPro" id="IPR052016">
    <property type="entry name" value="Bact_Sigma-Reg"/>
</dbReference>
<reference evidence="3 4" key="1">
    <citation type="submission" date="2024-06" db="EMBL/GenBank/DDBJ databases">
        <title>The Natural Products Discovery Center: Release of the First 8490 Sequenced Strains for Exploring Actinobacteria Biosynthetic Diversity.</title>
        <authorList>
            <person name="Kalkreuter E."/>
            <person name="Kautsar S.A."/>
            <person name="Yang D."/>
            <person name="Bader C.D."/>
            <person name="Teijaro C.N."/>
            <person name="Fluegel L."/>
            <person name="Davis C.M."/>
            <person name="Simpson J.R."/>
            <person name="Lauterbach L."/>
            <person name="Steele A.D."/>
            <person name="Gui C."/>
            <person name="Meng S."/>
            <person name="Li G."/>
            <person name="Viehrig K."/>
            <person name="Ye F."/>
            <person name="Su P."/>
            <person name="Kiefer A.F."/>
            <person name="Nichols A."/>
            <person name="Cepeda A.J."/>
            <person name="Yan W."/>
            <person name="Fan B."/>
            <person name="Jiang Y."/>
            <person name="Adhikari A."/>
            <person name="Zheng C.-J."/>
            <person name="Schuster L."/>
            <person name="Cowan T.M."/>
            <person name="Smanski M.J."/>
            <person name="Chevrette M.G."/>
            <person name="De Carvalho L.P.S."/>
            <person name="Shen B."/>
        </authorList>
    </citation>
    <scope>NUCLEOTIDE SEQUENCE [LARGE SCALE GENOMIC DNA]</scope>
    <source>
        <strain evidence="3 4">NPDC049344</strain>
    </source>
</reference>
<evidence type="ECO:0000259" key="2">
    <source>
        <dbReference type="SMART" id="SM00331"/>
    </source>
</evidence>